<name>A0A381LFS0_BLUGR</name>
<dbReference type="OrthoDB" id="5397701at2759"/>
<proteinExistence type="predicted"/>
<organism evidence="1">
    <name type="scientific">Blumeria graminis f. sp. tritici 96224</name>
    <dbReference type="NCBI Taxonomy" id="1268274"/>
    <lineage>
        <taxon>Eukaryota</taxon>
        <taxon>Fungi</taxon>
        <taxon>Dikarya</taxon>
        <taxon>Ascomycota</taxon>
        <taxon>Pezizomycotina</taxon>
        <taxon>Leotiomycetes</taxon>
        <taxon>Erysiphales</taxon>
        <taxon>Erysiphaceae</taxon>
        <taxon>Blumeria</taxon>
    </lineage>
</organism>
<reference evidence="1" key="1">
    <citation type="submission" date="2018-07" db="EMBL/GenBank/DDBJ databases">
        <authorList>
            <person name="Quirk P.G."/>
            <person name="Krulwich T.A."/>
        </authorList>
    </citation>
    <scope>NUCLEOTIDE SEQUENCE</scope>
    <source>
        <strain evidence="1">96224</strain>
    </source>
</reference>
<sequence>MILHSRLRPSFLGTPFIGFIRRHVSTLVNNPHIYVFPSATKNSHVLSLLATDPPALSLSIGHTTAIPPTPASFNENPRFLAILNDVLAAKAALDPALVAQAAAFAQRSAGMVGRRGGAARQPARGGWVHISDERAAPDDGRRIAWPEDIFGSLEVDGQGHFVDGGRYQPSGTYRLVTPQGILGLSPFLRAHLVAHLAHLATQLPSPNASA</sequence>
<dbReference type="PANTHER" id="PTHR37331">
    <property type="entry name" value="YALI0F11671P"/>
    <property type="match status" value="1"/>
</dbReference>
<evidence type="ECO:0000313" key="1">
    <source>
        <dbReference type="EMBL" id="SUZ12718.1"/>
    </source>
</evidence>
<protein>
    <submittedName>
        <fullName evidence="1">BgtA-21040</fullName>
    </submittedName>
</protein>
<dbReference type="AlphaFoldDB" id="A0A381LFS0"/>
<dbReference type="EMBL" id="UIGY01000202">
    <property type="protein sequence ID" value="SUZ12718.1"/>
    <property type="molecule type" value="Genomic_DNA"/>
</dbReference>
<feature type="non-terminal residue" evidence="1">
    <location>
        <position position="210"/>
    </location>
</feature>
<gene>
    <name evidence="1" type="ORF">BGT96224V2_LOCUS5887</name>
</gene>
<accession>A0A381LFS0</accession>
<dbReference type="PANTHER" id="PTHR37331:SF1">
    <property type="entry name" value="YALI0F11671P"/>
    <property type="match status" value="1"/>
</dbReference>